<dbReference type="PANTHER" id="PTHR30349">
    <property type="entry name" value="PHAGE INTEGRASE-RELATED"/>
    <property type="match status" value="1"/>
</dbReference>
<feature type="domain" description="Tyr recombinase" evidence="4">
    <location>
        <begin position="174"/>
        <end position="372"/>
    </location>
</feature>
<protein>
    <submittedName>
        <fullName evidence="5">Site-specific integrase</fullName>
    </submittedName>
</protein>
<dbReference type="EMBL" id="SVAF01000017">
    <property type="protein sequence ID" value="MBE6164999.1"/>
    <property type="molecule type" value="Genomic_DNA"/>
</dbReference>
<keyword evidence="2" id="KW-0238">DNA-binding</keyword>
<proteinExistence type="inferred from homology"/>
<dbReference type="GO" id="GO:0015074">
    <property type="term" value="P:DNA integration"/>
    <property type="evidence" value="ECO:0007669"/>
    <property type="project" value="InterPro"/>
</dbReference>
<dbReference type="Gene3D" id="1.10.150.130">
    <property type="match status" value="1"/>
</dbReference>
<dbReference type="CDD" id="cd01189">
    <property type="entry name" value="INT_ICEBs1_C_like"/>
    <property type="match status" value="1"/>
</dbReference>
<dbReference type="Gene3D" id="1.10.443.10">
    <property type="entry name" value="Intergrase catalytic core"/>
    <property type="match status" value="1"/>
</dbReference>
<sequence length="380" mass="44374">MWPEKQRNGKLRYVERYKDPYTGKMKRAYEQIEKDTPQGRKKAAVALQLKINELLNAKPERDIVTFGTVFSEYMQSWRMGVKETTVISSRHINVRIHEAIPNDYLISKIDRRYLQKIFDDLLANGYSHNYVKKIKGRLNQTFKYAVRMNYIDSNEMSFVEIPKEVLTPEKVQKKKTKFLDKSEVKILIQEISKDIKHNKYAKKYYRIAVILFMTGMRYGELAGLDPRTDINFENSKIHVQYTYDFKTNKRTTPKTKKSDRIFDVPKIALTLIQEQILENIKDGLGTDYLFFNSKGKVLSTSRIITVLKEYGQKAGLEKNITTHIFRHSHISLLAELGIPLPAIMERVGHSDSKTTLEIYSHVTMQMTLDLSNRLNALNLF</sequence>
<dbReference type="InterPro" id="IPR050090">
    <property type="entry name" value="Tyrosine_recombinase_XerCD"/>
</dbReference>
<dbReference type="InterPro" id="IPR010998">
    <property type="entry name" value="Integrase_recombinase_N"/>
</dbReference>
<dbReference type="InterPro" id="IPR013762">
    <property type="entry name" value="Integrase-like_cat_sf"/>
</dbReference>
<dbReference type="PANTHER" id="PTHR30349:SF64">
    <property type="entry name" value="PROPHAGE INTEGRASE INTD-RELATED"/>
    <property type="match status" value="1"/>
</dbReference>
<dbReference type="InterPro" id="IPR011010">
    <property type="entry name" value="DNA_brk_join_enz"/>
</dbReference>
<dbReference type="AlphaFoldDB" id="A0A927XKD4"/>
<reference evidence="5" key="1">
    <citation type="submission" date="2019-04" db="EMBL/GenBank/DDBJ databases">
        <title>Evolution of Biomass-Degrading Anaerobic Consortia Revealed by Metagenomics.</title>
        <authorList>
            <person name="Peng X."/>
        </authorList>
    </citation>
    <scope>NUCLEOTIDE SEQUENCE</scope>
    <source>
        <strain evidence="5">SIG195</strain>
    </source>
</reference>
<dbReference type="Pfam" id="PF00589">
    <property type="entry name" value="Phage_integrase"/>
    <property type="match status" value="1"/>
</dbReference>
<evidence type="ECO:0000313" key="5">
    <source>
        <dbReference type="EMBL" id="MBE6164999.1"/>
    </source>
</evidence>
<dbReference type="Proteomes" id="UP000700800">
    <property type="component" value="Unassembled WGS sequence"/>
</dbReference>
<accession>A0A927XKD4</accession>
<comment type="similarity">
    <text evidence="1">Belongs to the 'phage' integrase family.</text>
</comment>
<dbReference type="InterPro" id="IPR002104">
    <property type="entry name" value="Integrase_catalytic"/>
</dbReference>
<evidence type="ECO:0000256" key="3">
    <source>
        <dbReference type="ARBA" id="ARBA00023172"/>
    </source>
</evidence>
<dbReference type="SUPFAM" id="SSF56349">
    <property type="entry name" value="DNA breaking-rejoining enzymes"/>
    <property type="match status" value="1"/>
</dbReference>
<dbReference type="GO" id="GO:0003677">
    <property type="term" value="F:DNA binding"/>
    <property type="evidence" value="ECO:0007669"/>
    <property type="project" value="UniProtKB-KW"/>
</dbReference>
<evidence type="ECO:0000313" key="6">
    <source>
        <dbReference type="Proteomes" id="UP000700800"/>
    </source>
</evidence>
<evidence type="ECO:0000256" key="1">
    <source>
        <dbReference type="ARBA" id="ARBA00008857"/>
    </source>
</evidence>
<comment type="caution">
    <text evidence="5">The sequence shown here is derived from an EMBL/GenBank/DDBJ whole genome shotgun (WGS) entry which is preliminary data.</text>
</comment>
<evidence type="ECO:0000259" key="4">
    <source>
        <dbReference type="PROSITE" id="PS51898"/>
    </source>
</evidence>
<evidence type="ECO:0000256" key="2">
    <source>
        <dbReference type="ARBA" id="ARBA00023125"/>
    </source>
</evidence>
<gene>
    <name evidence="5" type="ORF">E7156_06820</name>
</gene>
<organism evidence="5 6">
    <name type="scientific">Streptococcus gallolyticus</name>
    <dbReference type="NCBI Taxonomy" id="315405"/>
    <lineage>
        <taxon>Bacteria</taxon>
        <taxon>Bacillati</taxon>
        <taxon>Bacillota</taxon>
        <taxon>Bacilli</taxon>
        <taxon>Lactobacillales</taxon>
        <taxon>Streptococcaceae</taxon>
        <taxon>Streptococcus</taxon>
    </lineage>
</organism>
<dbReference type="PROSITE" id="PS51898">
    <property type="entry name" value="TYR_RECOMBINASE"/>
    <property type="match status" value="1"/>
</dbReference>
<keyword evidence="3" id="KW-0233">DNA recombination</keyword>
<dbReference type="GO" id="GO:0006310">
    <property type="term" value="P:DNA recombination"/>
    <property type="evidence" value="ECO:0007669"/>
    <property type="project" value="UniProtKB-KW"/>
</dbReference>
<name>A0A927XKD4_9STRE</name>